<comment type="caution">
    <text evidence="2">The sequence shown here is derived from an EMBL/GenBank/DDBJ whole genome shotgun (WGS) entry which is preliminary data.</text>
</comment>
<feature type="domain" description="DUF4440" evidence="1">
    <location>
        <begin position="62"/>
        <end position="167"/>
    </location>
</feature>
<proteinExistence type="predicted"/>
<evidence type="ECO:0000313" key="2">
    <source>
        <dbReference type="EMBL" id="CAJ0604500.1"/>
    </source>
</evidence>
<evidence type="ECO:0000313" key="3">
    <source>
        <dbReference type="Proteomes" id="UP001176961"/>
    </source>
</evidence>
<dbReference type="Pfam" id="PF14534">
    <property type="entry name" value="DUF4440"/>
    <property type="match status" value="1"/>
</dbReference>
<dbReference type="Proteomes" id="UP001176961">
    <property type="component" value="Unassembled WGS sequence"/>
</dbReference>
<evidence type="ECO:0000259" key="1">
    <source>
        <dbReference type="Pfam" id="PF14534"/>
    </source>
</evidence>
<organism evidence="2 3">
    <name type="scientific">Cylicocyclus nassatus</name>
    <name type="common">Nematode worm</name>
    <dbReference type="NCBI Taxonomy" id="53992"/>
    <lineage>
        <taxon>Eukaryota</taxon>
        <taxon>Metazoa</taxon>
        <taxon>Ecdysozoa</taxon>
        <taxon>Nematoda</taxon>
        <taxon>Chromadorea</taxon>
        <taxon>Rhabditida</taxon>
        <taxon>Rhabditina</taxon>
        <taxon>Rhabditomorpha</taxon>
        <taxon>Strongyloidea</taxon>
        <taxon>Strongylidae</taxon>
        <taxon>Cylicocyclus</taxon>
    </lineage>
</organism>
<reference evidence="2" key="1">
    <citation type="submission" date="2023-07" db="EMBL/GenBank/DDBJ databases">
        <authorList>
            <consortium name="CYATHOMIX"/>
        </authorList>
    </citation>
    <scope>NUCLEOTIDE SEQUENCE</scope>
    <source>
        <strain evidence="2">N/A</strain>
    </source>
</reference>
<accession>A0AA36H675</accession>
<dbReference type="InterPro" id="IPR032710">
    <property type="entry name" value="NTF2-like_dom_sf"/>
</dbReference>
<dbReference type="EMBL" id="CATQJL010000305">
    <property type="protein sequence ID" value="CAJ0604500.1"/>
    <property type="molecule type" value="Genomic_DNA"/>
</dbReference>
<dbReference type="PANTHER" id="PTHR31664">
    <property type="entry name" value="PROTEIN CBG16427"/>
    <property type="match status" value="1"/>
</dbReference>
<gene>
    <name evidence="2" type="ORF">CYNAS_LOCUS16483</name>
</gene>
<dbReference type="Gene3D" id="3.10.450.50">
    <property type="match status" value="1"/>
</dbReference>
<dbReference type="InterPro" id="IPR027843">
    <property type="entry name" value="DUF4440"/>
</dbReference>
<protein>
    <recommendedName>
        <fullName evidence="1">DUF4440 domain-containing protein</fullName>
    </recommendedName>
</protein>
<dbReference type="PANTHER" id="PTHR31664:SF4">
    <property type="entry name" value="DUF4440 DOMAIN-CONTAINING PROTEIN"/>
    <property type="match status" value="1"/>
</dbReference>
<name>A0AA36H675_CYLNA</name>
<keyword evidence="3" id="KW-1185">Reference proteome</keyword>
<dbReference type="AlphaFoldDB" id="A0AA36H675"/>
<sequence>MSDSEKAKSTILPLFKDFWNSFEARNYDKAIEHYHPDGVHVEVGKKGVYGKNEAKNTVQPILDEIWQEYDQGNYEKLMEHYHPDAVLIEVGKKGTYGKDDIIKAKKEFSQRIGKAHKSDMKVSNEKFQMTDDYIMYCGESELKTEKKGLIKGKFHQIWRKTNGTWLLLREAWESDDV</sequence>
<dbReference type="SUPFAM" id="SSF54427">
    <property type="entry name" value="NTF2-like"/>
    <property type="match status" value="2"/>
</dbReference>